<dbReference type="PROSITE" id="PS50949">
    <property type="entry name" value="HTH_GNTR"/>
    <property type="match status" value="1"/>
</dbReference>
<evidence type="ECO:0000313" key="6">
    <source>
        <dbReference type="EMBL" id="SEO01086.1"/>
    </source>
</evidence>
<dbReference type="GO" id="GO:0003677">
    <property type="term" value="F:DNA binding"/>
    <property type="evidence" value="ECO:0007669"/>
    <property type="project" value="UniProtKB-KW"/>
</dbReference>
<keyword evidence="3" id="KW-0804">Transcription</keyword>
<accession>A0A1H8L8G2</accession>
<evidence type="ECO:0000313" key="5">
    <source>
        <dbReference type="EMBL" id="SEH86874.1"/>
    </source>
</evidence>
<dbReference type="SMART" id="SM00895">
    <property type="entry name" value="FCD"/>
    <property type="match status" value="1"/>
</dbReference>
<dbReference type="Gene3D" id="1.10.10.10">
    <property type="entry name" value="Winged helix-like DNA-binding domain superfamily/Winged helix DNA-binding domain"/>
    <property type="match status" value="1"/>
</dbReference>
<protein>
    <submittedName>
        <fullName evidence="5">Carbon starvation induced regulator</fullName>
    </submittedName>
    <submittedName>
        <fullName evidence="6">Transcriptional regulator, GntR family</fullName>
    </submittedName>
</protein>
<dbReference type="InterPro" id="IPR036390">
    <property type="entry name" value="WH_DNA-bd_sf"/>
</dbReference>
<dbReference type="Pfam" id="PF00392">
    <property type="entry name" value="GntR"/>
    <property type="match status" value="1"/>
</dbReference>
<dbReference type="Proteomes" id="UP000198939">
    <property type="component" value="Unassembled WGS sequence"/>
</dbReference>
<dbReference type="PANTHER" id="PTHR43537">
    <property type="entry name" value="TRANSCRIPTIONAL REGULATOR, GNTR FAMILY"/>
    <property type="match status" value="1"/>
</dbReference>
<dbReference type="Proteomes" id="UP000183063">
    <property type="component" value="Unassembled WGS sequence"/>
</dbReference>
<evidence type="ECO:0000313" key="7">
    <source>
        <dbReference type="Proteomes" id="UP000183063"/>
    </source>
</evidence>
<proteinExistence type="predicted"/>
<sequence length="228" mass="25636">MRQEIADETVAESGYRQIRSDIIFGRLAPGQKLKLENLKGTYETSVSTLREILNRLTSEGLVVAEGQRGFEVARVSVADLKEIAALRLLLEEHALEQSFEQGDVEWEARLVSAHYKLARMEAVMASGDSSKAEDWKRYDWEFHQALISACGSRLLMETHSAVFDKYLRYQMVALSYRGGVAEQEHRQLLEVALQRDSKTAKKILQRHIQGGVEHALGKGLLLASPAKP</sequence>
<dbReference type="SMART" id="SM00345">
    <property type="entry name" value="HTH_GNTR"/>
    <property type="match status" value="1"/>
</dbReference>
<dbReference type="EMBL" id="FOCV01000010">
    <property type="protein sequence ID" value="SEO01086.1"/>
    <property type="molecule type" value="Genomic_DNA"/>
</dbReference>
<dbReference type="AlphaFoldDB" id="A0A1H8L8G2"/>
<dbReference type="PANTHER" id="PTHR43537:SF20">
    <property type="entry name" value="HTH-TYPE TRANSCRIPTIONAL REPRESSOR GLAR"/>
    <property type="match status" value="1"/>
</dbReference>
<reference evidence="5" key="2">
    <citation type="submission" date="2016-10" db="EMBL/GenBank/DDBJ databases">
        <authorList>
            <person name="de Groot N.N."/>
        </authorList>
    </citation>
    <scope>NUCLEOTIDE SEQUENCE [LARGE SCALE GENOMIC DNA]</scope>
    <source>
        <strain evidence="5">CCBAU85039</strain>
    </source>
</reference>
<dbReference type="InterPro" id="IPR011711">
    <property type="entry name" value="GntR_C"/>
</dbReference>
<dbReference type="InterPro" id="IPR008920">
    <property type="entry name" value="TF_FadR/GntR_C"/>
</dbReference>
<keyword evidence="8" id="KW-1185">Reference proteome</keyword>
<dbReference type="RefSeq" id="WP_072376057.1">
    <property type="nucleotide sequence ID" value="NZ_FNXB01000012.1"/>
</dbReference>
<gene>
    <name evidence="5" type="primary">csiR_1</name>
    <name evidence="5" type="ORF">RTCCBAU85039_2788</name>
    <name evidence="6" type="ORF">SAMN05216228_1010147</name>
</gene>
<feature type="domain" description="HTH gntR-type" evidence="4">
    <location>
        <begin position="8"/>
        <end position="75"/>
    </location>
</feature>
<dbReference type="Gene3D" id="1.20.120.530">
    <property type="entry name" value="GntR ligand-binding domain-like"/>
    <property type="match status" value="1"/>
</dbReference>
<evidence type="ECO:0000256" key="2">
    <source>
        <dbReference type="ARBA" id="ARBA00023125"/>
    </source>
</evidence>
<keyword evidence="2" id="KW-0238">DNA-binding</keyword>
<organism evidence="5 7">
    <name type="scientific">Rhizobium tibeticum</name>
    <dbReference type="NCBI Taxonomy" id="501024"/>
    <lineage>
        <taxon>Bacteria</taxon>
        <taxon>Pseudomonadati</taxon>
        <taxon>Pseudomonadota</taxon>
        <taxon>Alphaproteobacteria</taxon>
        <taxon>Hyphomicrobiales</taxon>
        <taxon>Rhizobiaceae</taxon>
        <taxon>Rhizobium/Agrobacterium group</taxon>
        <taxon>Rhizobium</taxon>
    </lineage>
</organism>
<dbReference type="SUPFAM" id="SSF46785">
    <property type="entry name" value="Winged helix' DNA-binding domain"/>
    <property type="match status" value="1"/>
</dbReference>
<evidence type="ECO:0000256" key="1">
    <source>
        <dbReference type="ARBA" id="ARBA00023015"/>
    </source>
</evidence>
<dbReference type="OrthoDB" id="8680240at2"/>
<dbReference type="STRING" id="501024.RTCCBAU85039_2788"/>
<dbReference type="EMBL" id="FNXB01000012">
    <property type="protein sequence ID" value="SEH86874.1"/>
    <property type="molecule type" value="Genomic_DNA"/>
</dbReference>
<dbReference type="Pfam" id="PF07729">
    <property type="entry name" value="FCD"/>
    <property type="match status" value="1"/>
</dbReference>
<keyword evidence="1" id="KW-0805">Transcription regulation</keyword>
<dbReference type="InterPro" id="IPR036388">
    <property type="entry name" value="WH-like_DNA-bd_sf"/>
</dbReference>
<name>A0A1H8L8G2_9HYPH</name>
<evidence type="ECO:0000259" key="4">
    <source>
        <dbReference type="PROSITE" id="PS50949"/>
    </source>
</evidence>
<reference evidence="6 8" key="1">
    <citation type="submission" date="2016-10" db="EMBL/GenBank/DDBJ databases">
        <authorList>
            <person name="Varghese N."/>
            <person name="Submissions S."/>
        </authorList>
    </citation>
    <scope>NUCLEOTIDE SEQUENCE [LARGE SCALE GENOMIC DNA]</scope>
    <source>
        <strain evidence="6 8">CGMCC 1.7071</strain>
    </source>
</reference>
<dbReference type="GO" id="GO:0003700">
    <property type="term" value="F:DNA-binding transcription factor activity"/>
    <property type="evidence" value="ECO:0007669"/>
    <property type="project" value="InterPro"/>
</dbReference>
<evidence type="ECO:0000256" key="3">
    <source>
        <dbReference type="ARBA" id="ARBA00023163"/>
    </source>
</evidence>
<reference evidence="7" key="3">
    <citation type="submission" date="2016-10" db="EMBL/GenBank/DDBJ databases">
        <authorList>
            <person name="Wibberg D."/>
        </authorList>
    </citation>
    <scope>NUCLEOTIDE SEQUENCE [LARGE SCALE GENOMIC DNA]</scope>
</reference>
<evidence type="ECO:0000313" key="8">
    <source>
        <dbReference type="Proteomes" id="UP000198939"/>
    </source>
</evidence>
<dbReference type="SUPFAM" id="SSF48008">
    <property type="entry name" value="GntR ligand-binding domain-like"/>
    <property type="match status" value="1"/>
</dbReference>
<dbReference type="InterPro" id="IPR000524">
    <property type="entry name" value="Tscrpt_reg_HTH_GntR"/>
</dbReference>